<evidence type="ECO:0000259" key="2">
    <source>
        <dbReference type="Pfam" id="PF12697"/>
    </source>
</evidence>
<sequence length="248" mass="26992">MKLAPLVRGTGTPVTFLHGFTQTKESWLPVVDSLHISIEATLLDCPGHGESASQGRTLQQTANDVAECMPSGILVGYSMGARIALHTALQSPDIVQGLVLISGTPGLRTESERSDRRAADESLAQHIEEVGVNEFIPEWLSNPMFQGLSADLADVPRRCTNTASGLADSLRCAGTGTQEPLWEQLPSLTMPVLIITGGTDEKFTALARQMTPLISQAEHHIMKDVGHTCHLEDVHQFVDVFEDWFLRL</sequence>
<organism evidence="3">
    <name type="scientific">freshwater metagenome</name>
    <dbReference type="NCBI Taxonomy" id="449393"/>
    <lineage>
        <taxon>unclassified sequences</taxon>
        <taxon>metagenomes</taxon>
        <taxon>ecological metagenomes</taxon>
    </lineage>
</organism>
<dbReference type="InterPro" id="IPR000073">
    <property type="entry name" value="AB_hydrolase_1"/>
</dbReference>
<name>A0A6J6M9A7_9ZZZZ</name>
<accession>A0A6J6M9A7</accession>
<protein>
    <submittedName>
        <fullName evidence="3">Unannotated protein</fullName>
    </submittedName>
</protein>
<dbReference type="SUPFAM" id="SSF53474">
    <property type="entry name" value="alpha/beta-Hydrolases"/>
    <property type="match status" value="1"/>
</dbReference>
<dbReference type="AlphaFoldDB" id="A0A6J6M9A7"/>
<reference evidence="3" key="1">
    <citation type="submission" date="2020-05" db="EMBL/GenBank/DDBJ databases">
        <authorList>
            <person name="Chiriac C."/>
            <person name="Salcher M."/>
            <person name="Ghai R."/>
            <person name="Kavagutti S V."/>
        </authorList>
    </citation>
    <scope>NUCLEOTIDE SEQUENCE</scope>
</reference>
<evidence type="ECO:0000256" key="1">
    <source>
        <dbReference type="ARBA" id="ARBA00023239"/>
    </source>
</evidence>
<evidence type="ECO:0000313" key="3">
    <source>
        <dbReference type="EMBL" id="CAB4670807.1"/>
    </source>
</evidence>
<dbReference type="Pfam" id="PF12697">
    <property type="entry name" value="Abhydrolase_6"/>
    <property type="match status" value="1"/>
</dbReference>
<gene>
    <name evidence="3" type="ORF">UFOPK2295_00789</name>
</gene>
<dbReference type="GO" id="GO:0016829">
    <property type="term" value="F:lyase activity"/>
    <property type="evidence" value="ECO:0007669"/>
    <property type="project" value="UniProtKB-KW"/>
</dbReference>
<dbReference type="InterPro" id="IPR029058">
    <property type="entry name" value="AB_hydrolase_fold"/>
</dbReference>
<proteinExistence type="predicted"/>
<feature type="domain" description="AB hydrolase-1" evidence="2">
    <location>
        <begin position="16"/>
        <end position="239"/>
    </location>
</feature>
<dbReference type="Gene3D" id="3.40.50.1820">
    <property type="entry name" value="alpha/beta hydrolase"/>
    <property type="match status" value="1"/>
</dbReference>
<dbReference type="PANTHER" id="PTHR42916">
    <property type="entry name" value="2-SUCCINYL-5-ENOLPYRUVYL-6-HYDROXY-3-CYCLOHEXENE-1-CARBOXYLATE SYNTHASE"/>
    <property type="match status" value="1"/>
</dbReference>
<keyword evidence="1" id="KW-0456">Lyase</keyword>
<dbReference type="EMBL" id="CAEZWV010000013">
    <property type="protein sequence ID" value="CAB4670807.1"/>
    <property type="molecule type" value="Genomic_DNA"/>
</dbReference>
<dbReference type="PANTHER" id="PTHR42916:SF1">
    <property type="entry name" value="PROTEIN PHYLLO, CHLOROPLASTIC"/>
    <property type="match status" value="1"/>
</dbReference>